<keyword evidence="7" id="KW-0472">Membrane</keyword>
<gene>
    <name evidence="9" type="ORF">E0F26_07050</name>
</gene>
<dbReference type="PANTHER" id="PTHR33751:SF9">
    <property type="entry name" value="CYTOCHROME C4"/>
    <property type="match status" value="1"/>
</dbReference>
<dbReference type="RefSeq" id="WP_279240960.1">
    <property type="nucleotide sequence ID" value="NZ_CP036501.1"/>
</dbReference>
<keyword evidence="3 6" id="KW-0479">Metal-binding</keyword>
<evidence type="ECO:0000259" key="8">
    <source>
        <dbReference type="PROSITE" id="PS51007"/>
    </source>
</evidence>
<dbReference type="Pfam" id="PF00034">
    <property type="entry name" value="Cytochrom_C"/>
    <property type="match status" value="1"/>
</dbReference>
<evidence type="ECO:0000256" key="2">
    <source>
        <dbReference type="ARBA" id="ARBA00022617"/>
    </source>
</evidence>
<keyword evidence="2 6" id="KW-0349">Heme</keyword>
<reference evidence="9 10" key="1">
    <citation type="submission" date="2019-02" db="EMBL/GenBank/DDBJ databases">
        <title>Halieaceae_genomes.</title>
        <authorList>
            <person name="Li S.-H."/>
        </authorList>
    </citation>
    <scope>NUCLEOTIDE SEQUENCE [LARGE SCALE GENOMIC DNA]</scope>
    <source>
        <strain evidence="9 10">JH123</strain>
    </source>
</reference>
<keyword evidence="10" id="KW-1185">Reference proteome</keyword>
<evidence type="ECO:0000256" key="3">
    <source>
        <dbReference type="ARBA" id="ARBA00022723"/>
    </source>
</evidence>
<dbReference type="PROSITE" id="PS51007">
    <property type="entry name" value="CYTC"/>
    <property type="match status" value="1"/>
</dbReference>
<evidence type="ECO:0000256" key="4">
    <source>
        <dbReference type="ARBA" id="ARBA00022982"/>
    </source>
</evidence>
<dbReference type="PANTHER" id="PTHR33751">
    <property type="entry name" value="CBB3-TYPE CYTOCHROME C OXIDASE SUBUNIT FIXP"/>
    <property type="match status" value="1"/>
</dbReference>
<accession>A0ABY6Q6K6</accession>
<evidence type="ECO:0000256" key="7">
    <source>
        <dbReference type="SAM" id="Phobius"/>
    </source>
</evidence>
<dbReference type="SUPFAM" id="SSF46626">
    <property type="entry name" value="Cytochrome c"/>
    <property type="match status" value="1"/>
</dbReference>
<organism evidence="9 10">
    <name type="scientific">Candidatus Paraluminiphilus aquimaris</name>
    <dbReference type="NCBI Taxonomy" id="2518994"/>
    <lineage>
        <taxon>Bacteria</taxon>
        <taxon>Pseudomonadati</taxon>
        <taxon>Pseudomonadota</taxon>
        <taxon>Gammaproteobacteria</taxon>
        <taxon>Cellvibrionales</taxon>
        <taxon>Halieaceae</taxon>
        <taxon>Candidatus Paraluminiphilus</taxon>
    </lineage>
</organism>
<feature type="domain" description="Cytochrome c" evidence="8">
    <location>
        <begin position="67"/>
        <end position="145"/>
    </location>
</feature>
<dbReference type="Proteomes" id="UP001317963">
    <property type="component" value="Chromosome"/>
</dbReference>
<dbReference type="EMBL" id="CP036501">
    <property type="protein sequence ID" value="UZP74511.1"/>
    <property type="molecule type" value="Genomic_DNA"/>
</dbReference>
<evidence type="ECO:0000256" key="6">
    <source>
        <dbReference type="PROSITE-ProRule" id="PRU00433"/>
    </source>
</evidence>
<sequence length="145" mass="15108">MNTNVIVAGFAIAITAIIWVGTTTNDESWTGNRNACVGDCYQEWKAENGGSIADIERVKQEALAAASPEALGESYYGQCVACHGGNGEGGIGPQLAGQAMSDISSKLTAYREGEARGAQSAMMWPVAKPMTDDDIGNLAAYIGTL</sequence>
<proteinExistence type="predicted"/>
<dbReference type="InterPro" id="IPR036909">
    <property type="entry name" value="Cyt_c-like_dom_sf"/>
</dbReference>
<keyword evidence="7" id="KW-0812">Transmembrane</keyword>
<dbReference type="InterPro" id="IPR050597">
    <property type="entry name" value="Cytochrome_c_Oxidase_Subunit"/>
</dbReference>
<evidence type="ECO:0000313" key="9">
    <source>
        <dbReference type="EMBL" id="UZP74511.1"/>
    </source>
</evidence>
<evidence type="ECO:0000256" key="1">
    <source>
        <dbReference type="ARBA" id="ARBA00022448"/>
    </source>
</evidence>
<dbReference type="InterPro" id="IPR009056">
    <property type="entry name" value="Cyt_c-like_dom"/>
</dbReference>
<keyword evidence="1" id="KW-0813">Transport</keyword>
<protein>
    <submittedName>
        <fullName evidence="9">C-type cytochrome</fullName>
    </submittedName>
</protein>
<dbReference type="Gene3D" id="1.10.760.10">
    <property type="entry name" value="Cytochrome c-like domain"/>
    <property type="match status" value="1"/>
</dbReference>
<evidence type="ECO:0000256" key="5">
    <source>
        <dbReference type="ARBA" id="ARBA00023004"/>
    </source>
</evidence>
<feature type="transmembrane region" description="Helical" evidence="7">
    <location>
        <begin position="6"/>
        <end position="24"/>
    </location>
</feature>
<keyword evidence="5 6" id="KW-0408">Iron</keyword>
<keyword evidence="7" id="KW-1133">Transmembrane helix</keyword>
<keyword evidence="4" id="KW-0249">Electron transport</keyword>
<evidence type="ECO:0000313" key="10">
    <source>
        <dbReference type="Proteomes" id="UP001317963"/>
    </source>
</evidence>
<name>A0ABY6Q6K6_9GAMM</name>